<evidence type="ECO:0000256" key="5">
    <source>
        <dbReference type="RuleBase" id="RU000499"/>
    </source>
</evidence>
<dbReference type="CDD" id="cd00340">
    <property type="entry name" value="GSH_Peroxidase"/>
    <property type="match status" value="1"/>
</dbReference>
<dbReference type="InterPro" id="IPR029759">
    <property type="entry name" value="GPX_AS"/>
</dbReference>
<dbReference type="EMBL" id="HBEZ01004976">
    <property type="protein sequence ID" value="CAD8625105.1"/>
    <property type="molecule type" value="Transcribed_RNA"/>
</dbReference>
<dbReference type="PROSITE" id="PS51355">
    <property type="entry name" value="GLUTATHIONE_PEROXID_3"/>
    <property type="match status" value="1"/>
</dbReference>
<dbReference type="InterPro" id="IPR029760">
    <property type="entry name" value="GPX_CS"/>
</dbReference>
<evidence type="ECO:0000256" key="2">
    <source>
        <dbReference type="ARBA" id="ARBA00022559"/>
    </source>
</evidence>
<evidence type="ECO:0000259" key="6">
    <source>
        <dbReference type="PROSITE" id="PS51352"/>
    </source>
</evidence>
<dbReference type="FunFam" id="3.40.30.10:FF:000010">
    <property type="entry name" value="Glutathione peroxidase"/>
    <property type="match status" value="1"/>
</dbReference>
<dbReference type="PROSITE" id="PS00460">
    <property type="entry name" value="GLUTATHIONE_PEROXID_1"/>
    <property type="match status" value="1"/>
</dbReference>
<dbReference type="GO" id="GO:0034599">
    <property type="term" value="P:cellular response to oxidative stress"/>
    <property type="evidence" value="ECO:0007669"/>
    <property type="project" value="TreeGrafter"/>
</dbReference>
<accession>A0A7S0LX18</accession>
<dbReference type="Gene3D" id="3.40.30.10">
    <property type="entry name" value="Glutaredoxin"/>
    <property type="match status" value="1"/>
</dbReference>
<organism evidence="7">
    <name type="scientific">Cryptomonas curvata</name>
    <dbReference type="NCBI Taxonomy" id="233186"/>
    <lineage>
        <taxon>Eukaryota</taxon>
        <taxon>Cryptophyceae</taxon>
        <taxon>Cryptomonadales</taxon>
        <taxon>Cryptomonadaceae</taxon>
        <taxon>Cryptomonas</taxon>
    </lineage>
</organism>
<reference evidence="7" key="1">
    <citation type="submission" date="2021-01" db="EMBL/GenBank/DDBJ databases">
        <authorList>
            <person name="Corre E."/>
            <person name="Pelletier E."/>
            <person name="Niang G."/>
            <person name="Scheremetjew M."/>
            <person name="Finn R."/>
            <person name="Kale V."/>
            <person name="Holt S."/>
            <person name="Cochrane G."/>
            <person name="Meng A."/>
            <person name="Brown T."/>
            <person name="Cohen L."/>
        </authorList>
    </citation>
    <scope>NUCLEOTIDE SEQUENCE</scope>
    <source>
        <strain evidence="7">CCAP979/52</strain>
    </source>
</reference>
<keyword evidence="2 5" id="KW-0575">Peroxidase</keyword>
<keyword evidence="3 5" id="KW-0560">Oxidoreductase</keyword>
<dbReference type="SUPFAM" id="SSF52833">
    <property type="entry name" value="Thioredoxin-like"/>
    <property type="match status" value="1"/>
</dbReference>
<name>A0A7S0LX18_9CRYP</name>
<evidence type="ECO:0000256" key="1">
    <source>
        <dbReference type="ARBA" id="ARBA00006926"/>
    </source>
</evidence>
<dbReference type="PANTHER" id="PTHR11592">
    <property type="entry name" value="GLUTATHIONE PEROXIDASE"/>
    <property type="match status" value="1"/>
</dbReference>
<gene>
    <name evidence="7" type="ORF">CCUR1050_LOCUS2782</name>
</gene>
<dbReference type="InterPro" id="IPR000889">
    <property type="entry name" value="Glutathione_peroxidase"/>
</dbReference>
<evidence type="ECO:0000313" key="7">
    <source>
        <dbReference type="EMBL" id="CAD8625105.1"/>
    </source>
</evidence>
<dbReference type="PANTHER" id="PTHR11592:SF78">
    <property type="entry name" value="GLUTATHIONE PEROXIDASE"/>
    <property type="match status" value="1"/>
</dbReference>
<protein>
    <recommendedName>
        <fullName evidence="5">Glutathione peroxidase</fullName>
    </recommendedName>
</protein>
<dbReference type="Pfam" id="PF00255">
    <property type="entry name" value="GSHPx"/>
    <property type="match status" value="1"/>
</dbReference>
<sequence>MSSAASEKSAYDFVVKNKKGEPVPVASVAAGKVSLFVNVASQCGFTPQYKGLQELQDKYQDKGFTVLGFPCNQFGGQEPGTSEEIENFVCTRFKTTFPLFDKVNVKGWGDDTEPLWKYLKNNSPNCKITKEVWWNFEKVLVDKEGKVTKRYASTTKPESIGKDIEQLLEK</sequence>
<dbReference type="InterPro" id="IPR036249">
    <property type="entry name" value="Thioredoxin-like_sf"/>
</dbReference>
<evidence type="ECO:0000256" key="3">
    <source>
        <dbReference type="ARBA" id="ARBA00023002"/>
    </source>
</evidence>
<dbReference type="PROSITE" id="PS51352">
    <property type="entry name" value="THIOREDOXIN_2"/>
    <property type="match status" value="1"/>
</dbReference>
<dbReference type="InterPro" id="IPR013766">
    <property type="entry name" value="Thioredoxin_domain"/>
</dbReference>
<feature type="domain" description="Thioredoxin" evidence="6">
    <location>
        <begin position="4"/>
        <end position="169"/>
    </location>
</feature>
<dbReference type="AlphaFoldDB" id="A0A7S0LX18"/>
<dbReference type="GO" id="GO:0004601">
    <property type="term" value="F:peroxidase activity"/>
    <property type="evidence" value="ECO:0007669"/>
    <property type="project" value="UniProtKB-KW"/>
</dbReference>
<dbReference type="PROSITE" id="PS00763">
    <property type="entry name" value="GLUTATHIONE_PEROXID_2"/>
    <property type="match status" value="1"/>
</dbReference>
<proteinExistence type="inferred from homology"/>
<feature type="active site" evidence="4">
    <location>
        <position position="43"/>
    </location>
</feature>
<evidence type="ECO:0000256" key="4">
    <source>
        <dbReference type="PIRSR" id="PIRSR000303-1"/>
    </source>
</evidence>
<dbReference type="PRINTS" id="PR01011">
    <property type="entry name" value="GLUTPROXDASE"/>
</dbReference>
<comment type="similarity">
    <text evidence="1 5">Belongs to the glutathione peroxidase family.</text>
</comment>
<dbReference type="PIRSF" id="PIRSF000303">
    <property type="entry name" value="Glutathion_perox"/>
    <property type="match status" value="1"/>
</dbReference>